<evidence type="ECO:0000259" key="1">
    <source>
        <dbReference type="PROSITE" id="PS50263"/>
    </source>
</evidence>
<sequence length="264" mass="29083">MRVAVGQIAPVLGDVAANIRKLDDYCARAKEAGAELIVFPEMVDTGYAMSVIAEHATAWSGGAVPALRETARRLSLAIICGVSEREGDRIYNSQVFIDTSGEIVGKYRKTHLFTPPPIEEDKCFTCGDELGAHDFDQLRLGLSICYDLRFPEVYRRLAVDEQANVLIISSAWPFPRVEHLRVLATARAIENQSYVVLANRVGSDDGTAFCGTSAIIDPYGVIVAAASADREELIYAHASEEVVRLVRARMPVFAHRRPQLYGER</sequence>
<dbReference type="Pfam" id="PF00795">
    <property type="entry name" value="CN_hydrolase"/>
    <property type="match status" value="1"/>
</dbReference>
<feature type="domain" description="CN hydrolase" evidence="1">
    <location>
        <begin position="1"/>
        <end position="240"/>
    </location>
</feature>
<protein>
    <recommendedName>
        <fullName evidence="1">CN hydrolase domain-containing protein</fullName>
    </recommendedName>
</protein>
<evidence type="ECO:0000313" key="2">
    <source>
        <dbReference type="EMBL" id="CAA9270852.1"/>
    </source>
</evidence>
<organism evidence="2">
    <name type="scientific">uncultured Chthoniobacterales bacterium</name>
    <dbReference type="NCBI Taxonomy" id="1836801"/>
    <lineage>
        <taxon>Bacteria</taxon>
        <taxon>Pseudomonadati</taxon>
        <taxon>Verrucomicrobiota</taxon>
        <taxon>Spartobacteria</taxon>
        <taxon>Chthoniobacterales</taxon>
        <taxon>environmental samples</taxon>
    </lineage>
</organism>
<gene>
    <name evidence="2" type="ORF">AVDCRST_MAG42-3271</name>
</gene>
<dbReference type="SUPFAM" id="SSF56317">
    <property type="entry name" value="Carbon-nitrogen hydrolase"/>
    <property type="match status" value="1"/>
</dbReference>
<dbReference type="PANTHER" id="PTHR23088:SF27">
    <property type="entry name" value="DEAMINATED GLUTATHIONE AMIDASE"/>
    <property type="match status" value="1"/>
</dbReference>
<name>A0A6J4J5C5_9BACT</name>
<dbReference type="AlphaFoldDB" id="A0A6J4J5C5"/>
<reference evidence="2" key="1">
    <citation type="submission" date="2020-02" db="EMBL/GenBank/DDBJ databases">
        <authorList>
            <person name="Meier V. D."/>
        </authorList>
    </citation>
    <scope>NUCLEOTIDE SEQUENCE</scope>
    <source>
        <strain evidence="2">AVDCRST_MAG42</strain>
    </source>
</reference>
<accession>A0A6J4J5C5</accession>
<dbReference type="PANTHER" id="PTHR23088">
    <property type="entry name" value="NITRILASE-RELATED"/>
    <property type="match status" value="1"/>
</dbReference>
<dbReference type="InterPro" id="IPR003010">
    <property type="entry name" value="C-N_Hydrolase"/>
</dbReference>
<proteinExistence type="predicted"/>
<dbReference type="EMBL" id="CADCTA010000123">
    <property type="protein sequence ID" value="CAA9270852.1"/>
    <property type="molecule type" value="Genomic_DNA"/>
</dbReference>
<dbReference type="Gene3D" id="3.60.110.10">
    <property type="entry name" value="Carbon-nitrogen hydrolase"/>
    <property type="match status" value="1"/>
</dbReference>
<dbReference type="InterPro" id="IPR036526">
    <property type="entry name" value="C-N_Hydrolase_sf"/>
</dbReference>
<dbReference type="PROSITE" id="PS50263">
    <property type="entry name" value="CN_HYDROLASE"/>
    <property type="match status" value="1"/>
</dbReference>